<dbReference type="CDD" id="cd09276">
    <property type="entry name" value="Rnase_HI_RT_non_LTR"/>
    <property type="match status" value="1"/>
</dbReference>
<gene>
    <name evidence="3" type="primary">LOC105272869</name>
</gene>
<dbReference type="AlphaFoldDB" id="A0A9R1TQC5"/>
<evidence type="ECO:0000259" key="1">
    <source>
        <dbReference type="PROSITE" id="PS50879"/>
    </source>
</evidence>
<dbReference type="GeneID" id="105272869"/>
<dbReference type="PROSITE" id="PS50879">
    <property type="entry name" value="RNASE_H_1"/>
    <property type="match status" value="1"/>
</dbReference>
<dbReference type="InterPro" id="IPR000477">
    <property type="entry name" value="RT_dom"/>
</dbReference>
<dbReference type="Proteomes" id="UP000694866">
    <property type="component" value="Unplaced"/>
</dbReference>
<sequence length="688" mass="77000">MYKSPGPDGIYPALLQKGGPQLLQRLLPTLRASLALGHVPYKWREVRVVFIPKPGKCSYDNAKSFRPISLSSFLLKTLERLVDRHIKMGAPRTNPISLSQHAYQVGRSTETALHRLVGKIEGAKARKEATLGVFIDIEGAFDNTFFSTMEKAAASFGIEQPIIRWIAAMLRTRTVSSSLGDSTALDHVQRWCTSNGLKVNPGKTEMVLYTDKRKLVVKPPSIYNTVLSFSEDLKYLGLWIDRRLSWKKHINMQTSKVIWTYWACRRMFGSTWGLRPTVVRWISTAIMLPQLTYAAVAWWPAMNKACHRKTVERLGRLAPLGITGALRTTPTSALEALLFMQPPHLIIRDVVLSTAARLKLTGTWSEAKRGHASLLTEDRVLLGSLSKGGDTCRTEWHPHKRFKVNLGTVDTQAWVHSKWSPPHGLVWYTDGSKRCGGAGAGVWSNRPSVEKALGLDPHATPLQTELAALRACARIILARQDKGKVIHIYSDSRWALGALLKHESGSRLVNDCIELMNKVATCNKLKVSWIPGHAGILGNEKADMLAKQGYQTMKPGDEDHVGVHSDYINETIQKRADRGVVERWNSRMGARHTRSLLREPSRKLDDELVSLSRVKLRALLGLITGHWLLAAYLARIGPHHLSTKCSGLDELRLDIFETTCLKDLYVDRDGFKGLYEFARGAQMLTPLD</sequence>
<evidence type="ECO:0000313" key="2">
    <source>
        <dbReference type="Proteomes" id="UP000694866"/>
    </source>
</evidence>
<dbReference type="RefSeq" id="XP_011313404.1">
    <property type="nucleotide sequence ID" value="XM_011315102.1"/>
</dbReference>
<dbReference type="Gene3D" id="3.30.420.10">
    <property type="entry name" value="Ribonuclease H-like superfamily/Ribonuclease H"/>
    <property type="match status" value="1"/>
</dbReference>
<name>A0A9R1TQC5_9HYME</name>
<dbReference type="InterPro" id="IPR043502">
    <property type="entry name" value="DNA/RNA_pol_sf"/>
</dbReference>
<dbReference type="PANTHER" id="PTHR33481">
    <property type="entry name" value="REVERSE TRANSCRIPTASE"/>
    <property type="match status" value="1"/>
</dbReference>
<accession>A0A9R1TQC5</accession>
<proteinExistence type="predicted"/>
<dbReference type="Pfam" id="PF00078">
    <property type="entry name" value="RVT_1"/>
    <property type="match status" value="1"/>
</dbReference>
<dbReference type="Pfam" id="PF00075">
    <property type="entry name" value="RNase_H"/>
    <property type="match status" value="1"/>
</dbReference>
<dbReference type="OrthoDB" id="7701141at2759"/>
<dbReference type="PANTHER" id="PTHR33481:SF1">
    <property type="entry name" value="ENDONUCLEASE_EXONUCLEASE_PHOSPHATASE DOMAIN-CONTAINING PROTEIN-RELATED"/>
    <property type="match status" value="1"/>
</dbReference>
<dbReference type="SUPFAM" id="SSF56672">
    <property type="entry name" value="DNA/RNA polymerases"/>
    <property type="match status" value="1"/>
</dbReference>
<dbReference type="GO" id="GO:0004523">
    <property type="term" value="F:RNA-DNA hybrid ribonuclease activity"/>
    <property type="evidence" value="ECO:0007669"/>
    <property type="project" value="InterPro"/>
</dbReference>
<dbReference type="KEGG" id="fas:105272869"/>
<keyword evidence="2" id="KW-1185">Reference proteome</keyword>
<feature type="domain" description="RNase H type-1" evidence="1">
    <location>
        <begin position="421"/>
        <end position="551"/>
    </location>
</feature>
<protein>
    <recommendedName>
        <fullName evidence="1">RNase H type-1 domain-containing protein</fullName>
    </recommendedName>
</protein>
<reference evidence="3" key="1">
    <citation type="submission" date="2025-08" db="UniProtKB">
        <authorList>
            <consortium name="RefSeq"/>
        </authorList>
    </citation>
    <scope>IDENTIFICATION</scope>
    <source>
        <strain evidence="3">USDA-PBARC FA_bdor</strain>
        <tissue evidence="3">Whole organism</tissue>
    </source>
</reference>
<evidence type="ECO:0000313" key="3">
    <source>
        <dbReference type="RefSeq" id="XP_011313404.1"/>
    </source>
</evidence>
<dbReference type="InterPro" id="IPR012337">
    <property type="entry name" value="RNaseH-like_sf"/>
</dbReference>
<dbReference type="GO" id="GO:0042575">
    <property type="term" value="C:DNA polymerase complex"/>
    <property type="evidence" value="ECO:0007669"/>
    <property type="project" value="UniProtKB-ARBA"/>
</dbReference>
<dbReference type="InterPro" id="IPR002156">
    <property type="entry name" value="RNaseH_domain"/>
</dbReference>
<dbReference type="SUPFAM" id="SSF53098">
    <property type="entry name" value="Ribonuclease H-like"/>
    <property type="match status" value="1"/>
</dbReference>
<dbReference type="GO" id="GO:0071897">
    <property type="term" value="P:DNA biosynthetic process"/>
    <property type="evidence" value="ECO:0007669"/>
    <property type="project" value="UniProtKB-ARBA"/>
</dbReference>
<organism evidence="2 3">
    <name type="scientific">Fopius arisanus</name>
    <dbReference type="NCBI Taxonomy" id="64838"/>
    <lineage>
        <taxon>Eukaryota</taxon>
        <taxon>Metazoa</taxon>
        <taxon>Ecdysozoa</taxon>
        <taxon>Arthropoda</taxon>
        <taxon>Hexapoda</taxon>
        <taxon>Insecta</taxon>
        <taxon>Pterygota</taxon>
        <taxon>Neoptera</taxon>
        <taxon>Endopterygota</taxon>
        <taxon>Hymenoptera</taxon>
        <taxon>Apocrita</taxon>
        <taxon>Ichneumonoidea</taxon>
        <taxon>Braconidae</taxon>
        <taxon>Opiinae</taxon>
        <taxon>Fopius</taxon>
    </lineage>
</organism>
<dbReference type="CDD" id="cd01650">
    <property type="entry name" value="RT_nLTR_like"/>
    <property type="match status" value="1"/>
</dbReference>
<dbReference type="InterPro" id="IPR036397">
    <property type="entry name" value="RNaseH_sf"/>
</dbReference>
<dbReference type="GO" id="GO:0003676">
    <property type="term" value="F:nucleic acid binding"/>
    <property type="evidence" value="ECO:0007669"/>
    <property type="project" value="InterPro"/>
</dbReference>